<evidence type="ECO:0000256" key="1">
    <source>
        <dbReference type="ARBA" id="ARBA00022490"/>
    </source>
</evidence>
<evidence type="ECO:0000256" key="3">
    <source>
        <dbReference type="ARBA" id="ARBA00022845"/>
    </source>
</evidence>
<keyword evidence="5" id="KW-0282">Flagellum</keyword>
<protein>
    <recommendedName>
        <fullName evidence="4">Flagellar assembly factor FliW</fullName>
    </recommendedName>
</protein>
<comment type="subunit">
    <text evidence="4">Interacts with translational regulator CsrA and flagellin(s).</text>
</comment>
<dbReference type="Pfam" id="PF02623">
    <property type="entry name" value="FliW"/>
    <property type="match status" value="1"/>
</dbReference>
<dbReference type="InterPro" id="IPR003775">
    <property type="entry name" value="Flagellar_assembly_factor_FliW"/>
</dbReference>
<dbReference type="GO" id="GO:0044780">
    <property type="term" value="P:bacterial-type flagellum assembly"/>
    <property type="evidence" value="ECO:0007669"/>
    <property type="project" value="UniProtKB-UniRule"/>
</dbReference>
<dbReference type="InterPro" id="IPR024046">
    <property type="entry name" value="Flagellar_assmbl_FliW_dom_sf"/>
</dbReference>
<keyword evidence="6" id="KW-1185">Reference proteome</keyword>
<dbReference type="NCBIfam" id="NF009793">
    <property type="entry name" value="PRK13285.1-1"/>
    <property type="match status" value="1"/>
</dbReference>
<dbReference type="PANTHER" id="PTHR39190:SF1">
    <property type="entry name" value="FLAGELLAR ASSEMBLY FACTOR FLIW"/>
    <property type="match status" value="1"/>
</dbReference>
<dbReference type="GO" id="GO:0005737">
    <property type="term" value="C:cytoplasm"/>
    <property type="evidence" value="ECO:0007669"/>
    <property type="project" value="UniProtKB-SubCell"/>
</dbReference>
<dbReference type="OrthoDB" id="9801235at2"/>
<keyword evidence="2 4" id="KW-1005">Bacterial flagellum biogenesis</keyword>
<comment type="function">
    <text evidence="4">Acts as an anti-CsrA protein, binds CsrA and prevents it from repressing translation of its target genes, one of which is flagellin. Binds to flagellin and participates in the assembly of the flagellum.</text>
</comment>
<gene>
    <name evidence="4" type="primary">fliW</name>
    <name evidence="5" type="ORF">SAMN05421503_0870</name>
</gene>
<dbReference type="GO" id="GO:0006417">
    <property type="term" value="P:regulation of translation"/>
    <property type="evidence" value="ECO:0007669"/>
    <property type="project" value="UniProtKB-KW"/>
</dbReference>
<dbReference type="Gene3D" id="2.30.290.10">
    <property type="entry name" value="BH3618-like"/>
    <property type="match status" value="1"/>
</dbReference>
<dbReference type="EMBL" id="OBEK01000001">
    <property type="protein sequence ID" value="SNZ05142.1"/>
    <property type="molecule type" value="Genomic_DNA"/>
</dbReference>
<comment type="subcellular location">
    <subcellularLocation>
        <location evidence="4">Cytoplasm</location>
    </subcellularLocation>
</comment>
<evidence type="ECO:0000313" key="5">
    <source>
        <dbReference type="EMBL" id="SNZ05142.1"/>
    </source>
</evidence>
<dbReference type="HAMAP" id="MF_01185">
    <property type="entry name" value="FliW"/>
    <property type="match status" value="1"/>
</dbReference>
<keyword evidence="5" id="KW-0969">Cilium</keyword>
<sequence length="145" mass="16326">MNIKTKYFGGMSVDEKAVIRFDKGIPGFPEEKTFILIDFPENPLFQILQSTVTVHVAFIVASPYHFHQDYAFDLSEQTKAELVITKPEQVKILSILTLRNPFSNSTINLQAPLVINTDALKGQQIILSDGFSTRNPLQTEKARAE</sequence>
<dbReference type="AlphaFoldDB" id="A0A285N6P5"/>
<keyword evidence="3 4" id="KW-0810">Translation regulation</keyword>
<evidence type="ECO:0000256" key="2">
    <source>
        <dbReference type="ARBA" id="ARBA00022795"/>
    </source>
</evidence>
<reference evidence="6" key="1">
    <citation type="submission" date="2017-09" db="EMBL/GenBank/DDBJ databases">
        <authorList>
            <person name="Varghese N."/>
            <person name="Submissions S."/>
        </authorList>
    </citation>
    <scope>NUCLEOTIDE SEQUENCE [LARGE SCALE GENOMIC DNA]</scope>
    <source>
        <strain evidence="6">CGMCC 1.8913</strain>
    </source>
</reference>
<keyword evidence="1 4" id="KW-0963">Cytoplasm</keyword>
<keyword evidence="4" id="KW-0143">Chaperone</keyword>
<dbReference type="SUPFAM" id="SSF141457">
    <property type="entry name" value="BH3618-like"/>
    <property type="match status" value="1"/>
</dbReference>
<keyword evidence="5" id="KW-0966">Cell projection</keyword>
<accession>A0A285N6P5</accession>
<evidence type="ECO:0000313" key="6">
    <source>
        <dbReference type="Proteomes" id="UP000219356"/>
    </source>
</evidence>
<organism evidence="5 6">
    <name type="scientific">Terribacillus aidingensis</name>
    <dbReference type="NCBI Taxonomy" id="586416"/>
    <lineage>
        <taxon>Bacteria</taxon>
        <taxon>Bacillati</taxon>
        <taxon>Bacillota</taxon>
        <taxon>Bacilli</taxon>
        <taxon>Bacillales</taxon>
        <taxon>Bacillaceae</taxon>
        <taxon>Terribacillus</taxon>
    </lineage>
</organism>
<name>A0A285N6P5_9BACI</name>
<dbReference type="PANTHER" id="PTHR39190">
    <property type="entry name" value="FLAGELLAR ASSEMBLY FACTOR FLIW"/>
    <property type="match status" value="1"/>
</dbReference>
<dbReference type="Proteomes" id="UP000219356">
    <property type="component" value="Unassembled WGS sequence"/>
</dbReference>
<evidence type="ECO:0000256" key="4">
    <source>
        <dbReference type="HAMAP-Rule" id="MF_01185"/>
    </source>
</evidence>
<proteinExistence type="inferred from homology"/>
<comment type="similarity">
    <text evidence="4">Belongs to the FliW family.</text>
</comment>
<dbReference type="RefSeq" id="WP_097039555.1">
    <property type="nucleotide sequence ID" value="NZ_OBEK01000001.1"/>
</dbReference>